<dbReference type="InterPro" id="IPR016024">
    <property type="entry name" value="ARM-type_fold"/>
</dbReference>
<feature type="domain" description="ARMC5-like ARM-repeats" evidence="3">
    <location>
        <begin position="66"/>
        <end position="352"/>
    </location>
</feature>
<dbReference type="GO" id="GO:0005829">
    <property type="term" value="C:cytosol"/>
    <property type="evidence" value="ECO:0007669"/>
    <property type="project" value="TreeGrafter"/>
</dbReference>
<dbReference type="SMART" id="SM00185">
    <property type="entry name" value="ARM"/>
    <property type="match status" value="5"/>
</dbReference>
<dbReference type="InterPro" id="IPR000225">
    <property type="entry name" value="Armadillo"/>
</dbReference>
<dbReference type="InterPro" id="IPR055445">
    <property type="entry name" value="ARM_ARMC5"/>
</dbReference>
<dbReference type="InterPro" id="IPR011333">
    <property type="entry name" value="SKP1/BTB/POZ_sf"/>
</dbReference>
<dbReference type="EMBL" id="LR904165">
    <property type="protein sequence ID" value="CAD7252631.1"/>
    <property type="molecule type" value="Genomic_DNA"/>
</dbReference>
<evidence type="ECO:0000256" key="1">
    <source>
        <dbReference type="SAM" id="MobiDB-lite"/>
    </source>
</evidence>
<feature type="compositionally biased region" description="Low complexity" evidence="1">
    <location>
        <begin position="435"/>
        <end position="485"/>
    </location>
</feature>
<dbReference type="Gene3D" id="3.30.710.10">
    <property type="entry name" value="Potassium Channel Kv1.1, Chain A"/>
    <property type="match status" value="1"/>
</dbReference>
<feature type="domain" description="BTB" evidence="2">
    <location>
        <begin position="749"/>
        <end position="843"/>
    </location>
</feature>
<feature type="region of interest" description="Disordered" evidence="1">
    <location>
        <begin position="434"/>
        <end position="514"/>
    </location>
</feature>
<feature type="compositionally biased region" description="Acidic residues" evidence="1">
    <location>
        <begin position="371"/>
        <end position="388"/>
    </location>
</feature>
<dbReference type="Pfam" id="PF00651">
    <property type="entry name" value="BTB"/>
    <property type="match status" value="1"/>
</dbReference>
<sequence>MIEPRNEVDGLVHRLRSPADNGLTVVEALTKIRKGFMRNDDDVRAFMDAGGVEAILGLLGHTNQTVLDVSLSILGNCCTNKTCRLKVRETKGALKSLVLILKELACSSIQARICRVIGNQALDARSAECFHESGVVPMLVAAIHESNSVEARRMAARGLRILADTKGHKQSVIRLGAIKSLSPLLASESEDLVIDVLRTLVHLTGDCSPQTSSLVVESECLPRIVSLCEKKNQKVSSAALSAVFDMSSSSSLCFPLKQARAIPIVIKELEAANTGQSSGKIVAVTNTLCNFALEPACRWTVQEKNGLSMFTWILSDDSMEGLHEKVVYALLQFTHNHDSLRYLVVLGIIPLLVRIVEKWTKRCRAPHAVEEAPEESTSDLGASEEEETYVQRMERMLQNQHEVRQRTMLKSSRSYDISPAHLRPLSPSLSWDSMSLGSLSPRDRSPSPTSSCSRMSTSPPSSPMSISPPSSPLFFSSQASPASASDGETSGDEKPRDALPRPIPAIPPGVAKGERWEKEPPVMKHALSLLLGISHVERERQSHRLVTGSHVSELLPALFRYLTSMPSPSSLAIRILVNFASSPLNMRMFVVEGWVSELVGWDYPIHPPTGCPACSILAGCRSEVLAVLSCLSERDYGKGELVTSLVKGSAAEQAATCAAIPALLRSRGLLQEFLLTRYKVLERVWALLKETTDSTLFRQTVAAVCQLARNVGVSEPLALLSKEIAVVGGSGGEGEGGGGGGARSCAFRESECDVVLKADDGSEVAGRRLDLARISPVMNAMLNGFFRESKESVVGVPHASKEALVYVVHHSAGCEECEAVPELSISNAVQLLEVCDRFLLRELQVTIFLRVLRGFFDPEHLSELFRLRPNFCVFVGEEHPGVTLEQCVLQHILVGHPMSSSERARVFGELLRDEEAGGRFQERATGLLAQQIESLPYLI</sequence>
<dbReference type="SUPFAM" id="SSF48371">
    <property type="entry name" value="ARM repeat"/>
    <property type="match status" value="2"/>
</dbReference>
<dbReference type="Proteomes" id="UP000677054">
    <property type="component" value="Unassembled WGS sequence"/>
</dbReference>
<organism evidence="4">
    <name type="scientific">Darwinula stevensoni</name>
    <dbReference type="NCBI Taxonomy" id="69355"/>
    <lineage>
        <taxon>Eukaryota</taxon>
        <taxon>Metazoa</taxon>
        <taxon>Ecdysozoa</taxon>
        <taxon>Arthropoda</taxon>
        <taxon>Crustacea</taxon>
        <taxon>Oligostraca</taxon>
        <taxon>Ostracoda</taxon>
        <taxon>Podocopa</taxon>
        <taxon>Podocopida</taxon>
        <taxon>Darwinulocopina</taxon>
        <taxon>Darwinuloidea</taxon>
        <taxon>Darwinulidae</taxon>
        <taxon>Darwinula</taxon>
    </lineage>
</organism>
<evidence type="ECO:0000313" key="5">
    <source>
        <dbReference type="Proteomes" id="UP000677054"/>
    </source>
</evidence>
<protein>
    <recommendedName>
        <fullName evidence="6">BTB domain-containing protein</fullName>
    </recommendedName>
</protein>
<dbReference type="SUPFAM" id="SSF54695">
    <property type="entry name" value="POZ domain"/>
    <property type="match status" value="1"/>
</dbReference>
<dbReference type="EMBL" id="CAJPEV010004648">
    <property type="protein sequence ID" value="CAG0902119.1"/>
    <property type="molecule type" value="Genomic_DNA"/>
</dbReference>
<dbReference type="PANTHER" id="PTHR23312">
    <property type="entry name" value="ARMC5 ARMADILLO REPEAT-CONTAINING -RELATED"/>
    <property type="match status" value="1"/>
</dbReference>
<gene>
    <name evidence="4" type="ORF">DSTB1V02_LOCUS12389</name>
</gene>
<feature type="region of interest" description="Disordered" evidence="1">
    <location>
        <begin position="366"/>
        <end position="388"/>
    </location>
</feature>
<dbReference type="Gene3D" id="1.25.10.10">
    <property type="entry name" value="Leucine-rich Repeat Variant"/>
    <property type="match status" value="2"/>
</dbReference>
<proteinExistence type="predicted"/>
<evidence type="ECO:0008006" key="6">
    <source>
        <dbReference type="Google" id="ProtNLM"/>
    </source>
</evidence>
<dbReference type="PANTHER" id="PTHR23312:SF8">
    <property type="entry name" value="ARMADILLO REPEAT-CONTAINING PROTEIN 5"/>
    <property type="match status" value="1"/>
</dbReference>
<reference evidence="4" key="1">
    <citation type="submission" date="2020-11" db="EMBL/GenBank/DDBJ databases">
        <authorList>
            <person name="Tran Van P."/>
        </authorList>
    </citation>
    <scope>NUCLEOTIDE SEQUENCE</scope>
</reference>
<dbReference type="InterPro" id="IPR000210">
    <property type="entry name" value="BTB/POZ_dom"/>
</dbReference>
<dbReference type="AlphaFoldDB" id="A0A7R9AEP4"/>
<keyword evidence="5" id="KW-1185">Reference proteome</keyword>
<evidence type="ECO:0000313" key="4">
    <source>
        <dbReference type="EMBL" id="CAD7252631.1"/>
    </source>
</evidence>
<dbReference type="GO" id="GO:0009653">
    <property type="term" value="P:anatomical structure morphogenesis"/>
    <property type="evidence" value="ECO:0007669"/>
    <property type="project" value="TreeGrafter"/>
</dbReference>
<evidence type="ECO:0000259" key="3">
    <source>
        <dbReference type="Pfam" id="PF24768"/>
    </source>
</evidence>
<accession>A0A7R9AEP4</accession>
<evidence type="ECO:0000259" key="2">
    <source>
        <dbReference type="Pfam" id="PF00651"/>
    </source>
</evidence>
<dbReference type="InterPro" id="IPR011989">
    <property type="entry name" value="ARM-like"/>
</dbReference>
<dbReference type="Pfam" id="PF24768">
    <property type="entry name" value="ARM_ARMC5"/>
    <property type="match status" value="1"/>
</dbReference>
<dbReference type="OrthoDB" id="6086604at2759"/>
<name>A0A7R9AEP4_9CRUS</name>